<keyword evidence="3" id="KW-1185">Reference proteome</keyword>
<evidence type="ECO:0000313" key="3">
    <source>
        <dbReference type="Proteomes" id="UP000515908"/>
    </source>
</evidence>
<evidence type="ECO:0000256" key="1">
    <source>
        <dbReference type="SAM" id="MobiDB-lite"/>
    </source>
</evidence>
<dbReference type="VEuPathDB" id="TriTrypDB:ADEAN_000114700"/>
<dbReference type="AlphaFoldDB" id="A0A7G2C368"/>
<name>A0A7G2C368_9TRYP</name>
<protein>
    <submittedName>
        <fullName evidence="2">Uncharacterized protein</fullName>
    </submittedName>
</protein>
<proteinExistence type="predicted"/>
<dbReference type="Proteomes" id="UP000515908">
    <property type="component" value="Chromosome 02"/>
</dbReference>
<accession>A0A7G2C368</accession>
<organism evidence="2 3">
    <name type="scientific">Angomonas deanei</name>
    <dbReference type="NCBI Taxonomy" id="59799"/>
    <lineage>
        <taxon>Eukaryota</taxon>
        <taxon>Discoba</taxon>
        <taxon>Euglenozoa</taxon>
        <taxon>Kinetoplastea</taxon>
        <taxon>Metakinetoplastina</taxon>
        <taxon>Trypanosomatida</taxon>
        <taxon>Trypanosomatidae</taxon>
        <taxon>Strigomonadinae</taxon>
        <taxon>Angomonas</taxon>
    </lineage>
</organism>
<evidence type="ECO:0000313" key="2">
    <source>
        <dbReference type="EMBL" id="CAD2213704.1"/>
    </source>
</evidence>
<reference evidence="2 3" key="1">
    <citation type="submission" date="2020-08" db="EMBL/GenBank/DDBJ databases">
        <authorList>
            <person name="Newling K."/>
            <person name="Davey J."/>
            <person name="Forrester S."/>
        </authorList>
    </citation>
    <scope>NUCLEOTIDE SEQUENCE [LARGE SCALE GENOMIC DNA]</scope>
    <source>
        <strain evidence="3">Crithidia deanei Carvalho (ATCC PRA-265)</strain>
    </source>
</reference>
<feature type="region of interest" description="Disordered" evidence="1">
    <location>
        <begin position="72"/>
        <end position="105"/>
    </location>
</feature>
<dbReference type="EMBL" id="LR877146">
    <property type="protein sequence ID" value="CAD2213704.1"/>
    <property type="molecule type" value="Genomic_DNA"/>
</dbReference>
<sequence>MVVVFVTLSVVAIKEEIDNSVHPSADNHNSSDALDYYYNNYNEMVLLPATVLSHTVVESEDSQAEEDILVSMESGTTPQEEEEARLLPSGAPRRGHTAPSNPFPEAIVGRRNHLLNYMFRAEKSEIAEDVVKRNSAEGSLYFEAPKPSEAVYGEASYLPNEGSAEIEVKE</sequence>
<gene>
    <name evidence="2" type="ORF">ADEAN_000114700</name>
</gene>